<name>A0A410FT07_BIPS1</name>
<dbReference type="EMBL" id="CP034928">
    <property type="protein sequence ID" value="QAA76070.1"/>
    <property type="molecule type" value="Genomic_DNA"/>
</dbReference>
<protein>
    <recommendedName>
        <fullName evidence="3">Coenzyme F390 synthetase</fullName>
    </recommendedName>
</protein>
<dbReference type="Gene3D" id="3.40.50.12780">
    <property type="entry name" value="N-terminal domain of ligase-like"/>
    <property type="match status" value="1"/>
</dbReference>
<evidence type="ECO:0000313" key="1">
    <source>
        <dbReference type="EMBL" id="QAA76070.1"/>
    </source>
</evidence>
<dbReference type="PANTHER" id="PTHR36932">
    <property type="entry name" value="CAPSULAR POLYSACCHARIDE BIOSYNTHESIS PROTEIN"/>
    <property type="match status" value="1"/>
</dbReference>
<accession>A0A410FT07</accession>
<sequence length="450" mass="51046">MNPFRALVDYAALQRRFYRYTTDDIRRYQWREIENLLALVRARSAFYRDLYRHQEVRSLAEFAELPTINKATMMENFDQLNTVGLKRDELVAYAVEKELAHDYFGYYAGKYVVGLSSGTSGAKGIYVTPRSLTARLPAVFLARGGIPLRLLPFRILFLLRVFSQGFADIRAPFISLTYLSTMTDPNVIIDRINDEQITILMAPPSLLRVLLPHVGRIRVKPKRIVSYAEVLEREEKERLQRSFGCPVVEIYQTSEGPIGSACNHGTLHINEDLMYVELLDDDGDPVTEPGEIARQVVVTNLVNTVQPLIRYEMNDLVELGGPCPCGSRFRTIGKVIGRDDDVFVFHTSDGRERPVFPDLMSRWIITSGDAIREYRVEQRSTGDLVVTVEITADGDQASVKAALLQRLRAEFSALGIAPTVQVEFAELPLPPDSRKFKRFVRTNPTPSLDH</sequence>
<dbReference type="AlphaFoldDB" id="A0A410FT07"/>
<dbReference type="NCBIfam" id="TIGR02304">
    <property type="entry name" value="aden_form_hyp"/>
    <property type="match status" value="1"/>
</dbReference>
<organism evidence="1 2">
    <name type="scientific">Bipolaricaulis sibiricus</name>
    <dbReference type="NCBI Taxonomy" id="2501609"/>
    <lineage>
        <taxon>Bacteria</taxon>
        <taxon>Candidatus Bipolaricaulota</taxon>
        <taxon>Candidatus Bipolaricaulia</taxon>
        <taxon>Candidatus Bipolaricaulales</taxon>
        <taxon>Candidatus Bipolaricaulaceae</taxon>
        <taxon>Candidatus Bipolaricaulis</taxon>
    </lineage>
</organism>
<proteinExistence type="predicted"/>
<dbReference type="InterPro" id="IPR053158">
    <property type="entry name" value="CapK_Type1_Caps_Biosynth"/>
</dbReference>
<dbReference type="InterPro" id="IPR012685">
    <property type="entry name" value="CHP02304_F390_synth-rel"/>
</dbReference>
<dbReference type="KEGG" id="bih:BIP78_0304"/>
<dbReference type="SUPFAM" id="SSF56801">
    <property type="entry name" value="Acetyl-CoA synthetase-like"/>
    <property type="match status" value="1"/>
</dbReference>
<evidence type="ECO:0008006" key="3">
    <source>
        <dbReference type="Google" id="ProtNLM"/>
    </source>
</evidence>
<reference evidence="2" key="1">
    <citation type="submission" date="2018-12" db="EMBL/GenBank/DDBJ databases">
        <title>Complete genome sequence of an uncultured bacterium of the candidate phylum Bipolaricaulota.</title>
        <authorList>
            <person name="Kadnikov V.V."/>
            <person name="Mardanov A.V."/>
            <person name="Beletsky A.V."/>
            <person name="Frank Y.A."/>
            <person name="Karnachuk O.V."/>
            <person name="Ravin N.V."/>
        </authorList>
    </citation>
    <scope>NUCLEOTIDE SEQUENCE [LARGE SCALE GENOMIC DNA]</scope>
</reference>
<evidence type="ECO:0000313" key="2">
    <source>
        <dbReference type="Proteomes" id="UP000287233"/>
    </source>
</evidence>
<dbReference type="Proteomes" id="UP000287233">
    <property type="component" value="Chromosome"/>
</dbReference>
<dbReference type="InterPro" id="IPR042099">
    <property type="entry name" value="ANL_N_sf"/>
</dbReference>
<gene>
    <name evidence="1" type="ORF">BIP78_0304</name>
</gene>
<dbReference type="PANTHER" id="PTHR36932:SF1">
    <property type="entry name" value="CAPSULAR POLYSACCHARIDE BIOSYNTHESIS PROTEIN"/>
    <property type="match status" value="1"/>
</dbReference>